<name>A0A7W0CG30_9ACTN</name>
<dbReference type="EMBL" id="JACDUR010000002">
    <property type="protein sequence ID" value="MBA2890505.1"/>
    <property type="molecule type" value="Genomic_DNA"/>
</dbReference>
<accession>A0A7W0CG30</accession>
<comment type="caution">
    <text evidence="2">The sequence shown here is derived from an EMBL/GenBank/DDBJ whole genome shotgun (WGS) entry which is preliminary data.</text>
</comment>
<dbReference type="AlphaFoldDB" id="A0A7W0CG30"/>
<organism evidence="2 3">
    <name type="scientific">Nonomuraea soli</name>
    <dbReference type="NCBI Taxonomy" id="1032476"/>
    <lineage>
        <taxon>Bacteria</taxon>
        <taxon>Bacillati</taxon>
        <taxon>Actinomycetota</taxon>
        <taxon>Actinomycetes</taxon>
        <taxon>Streptosporangiales</taxon>
        <taxon>Streptosporangiaceae</taxon>
        <taxon>Nonomuraea</taxon>
    </lineage>
</organism>
<feature type="domain" description="DUF1023" evidence="1">
    <location>
        <begin position="29"/>
        <end position="180"/>
    </location>
</feature>
<dbReference type="InterPro" id="IPR029058">
    <property type="entry name" value="AB_hydrolase_fold"/>
</dbReference>
<evidence type="ECO:0000313" key="2">
    <source>
        <dbReference type="EMBL" id="MBA2890505.1"/>
    </source>
</evidence>
<evidence type="ECO:0000313" key="3">
    <source>
        <dbReference type="Proteomes" id="UP000530928"/>
    </source>
</evidence>
<evidence type="ECO:0000259" key="1">
    <source>
        <dbReference type="Pfam" id="PF06259"/>
    </source>
</evidence>
<dbReference type="RefSeq" id="WP_181609322.1">
    <property type="nucleotide sequence ID" value="NZ_BAABAM010000006.1"/>
</dbReference>
<dbReference type="Proteomes" id="UP000530928">
    <property type="component" value="Unassembled WGS sequence"/>
</dbReference>
<keyword evidence="3" id="KW-1185">Reference proteome</keyword>
<gene>
    <name evidence="2" type="ORF">HNR30_001846</name>
</gene>
<sequence length="240" mass="24891">MLRLLCVTVLLAQALAVDPSRPPGSGDRLVRVYGDLAVADRIAVIVPGADTTAATFEASFRRPGGAARALLAEADRVQPGHRLAVVAWLGYDSPATVSVRAITDAAARKGYAALRATVERLPRVPVTLLCHSYGSALCAGARVPGATVVAFGSPGLGDVPVPDLWAGRGEADWIRFVPHVKLGVLGFGADPMAPGSGARLFEAGPGGHSDYFRPGTVSLRNLALLALGRTGEVVLERARS</sequence>
<reference evidence="2 3" key="1">
    <citation type="submission" date="2020-07" db="EMBL/GenBank/DDBJ databases">
        <title>Genomic Encyclopedia of Type Strains, Phase IV (KMG-IV): sequencing the most valuable type-strain genomes for metagenomic binning, comparative biology and taxonomic classification.</title>
        <authorList>
            <person name="Goeker M."/>
        </authorList>
    </citation>
    <scope>NUCLEOTIDE SEQUENCE [LARGE SCALE GENOMIC DNA]</scope>
    <source>
        <strain evidence="2 3">DSM 45533</strain>
    </source>
</reference>
<dbReference type="Pfam" id="PF06259">
    <property type="entry name" value="Abhydrolase_8"/>
    <property type="match status" value="1"/>
</dbReference>
<protein>
    <recommendedName>
        <fullName evidence="1">DUF1023 domain-containing protein</fullName>
    </recommendedName>
</protein>
<proteinExistence type="predicted"/>
<dbReference type="InterPro" id="IPR010427">
    <property type="entry name" value="DUF1023"/>
</dbReference>
<dbReference type="SUPFAM" id="SSF53474">
    <property type="entry name" value="alpha/beta-Hydrolases"/>
    <property type="match status" value="1"/>
</dbReference>